<keyword evidence="5 7" id="KW-0472">Membrane</keyword>
<evidence type="ECO:0000256" key="4">
    <source>
        <dbReference type="ARBA" id="ARBA00022989"/>
    </source>
</evidence>
<proteinExistence type="inferred from homology"/>
<feature type="transmembrane region" description="Helical" evidence="7">
    <location>
        <begin position="393"/>
        <end position="411"/>
    </location>
</feature>
<keyword evidence="3 7" id="KW-0812">Transmembrane</keyword>
<evidence type="ECO:0000256" key="7">
    <source>
        <dbReference type="SAM" id="Phobius"/>
    </source>
</evidence>
<dbReference type="Pfam" id="PF03348">
    <property type="entry name" value="Serinc"/>
    <property type="match status" value="1"/>
</dbReference>
<evidence type="ECO:0000256" key="1">
    <source>
        <dbReference type="ARBA" id="ARBA00004141"/>
    </source>
</evidence>
<feature type="transmembrane region" description="Helical" evidence="7">
    <location>
        <begin position="192"/>
        <end position="214"/>
    </location>
</feature>
<keyword evidence="4 7" id="KW-1133">Transmembrane helix</keyword>
<evidence type="ECO:0000256" key="6">
    <source>
        <dbReference type="SAM" id="MobiDB-lite"/>
    </source>
</evidence>
<protein>
    <recommendedName>
        <fullName evidence="9">Serine incorporator</fullName>
    </recommendedName>
</protein>
<name>A0A7S0LTB4_9EUKA</name>
<feature type="transmembrane region" description="Helical" evidence="7">
    <location>
        <begin position="293"/>
        <end position="313"/>
    </location>
</feature>
<gene>
    <name evidence="8" type="ORF">CPEL01642_LOCUS23517</name>
</gene>
<feature type="transmembrane region" description="Helical" evidence="7">
    <location>
        <begin position="266"/>
        <end position="286"/>
    </location>
</feature>
<dbReference type="AlphaFoldDB" id="A0A7S0LTB4"/>
<evidence type="ECO:0008006" key="9">
    <source>
        <dbReference type="Google" id="ProtNLM"/>
    </source>
</evidence>
<evidence type="ECO:0000256" key="3">
    <source>
        <dbReference type="ARBA" id="ARBA00022692"/>
    </source>
</evidence>
<feature type="transmembrane region" description="Helical" evidence="7">
    <location>
        <begin position="45"/>
        <end position="63"/>
    </location>
</feature>
<feature type="transmembrane region" description="Helical" evidence="7">
    <location>
        <begin position="162"/>
        <end position="180"/>
    </location>
</feature>
<evidence type="ECO:0000313" key="8">
    <source>
        <dbReference type="EMBL" id="CAD8620134.1"/>
    </source>
</evidence>
<feature type="transmembrane region" description="Helical" evidence="7">
    <location>
        <begin position="235"/>
        <end position="260"/>
    </location>
</feature>
<reference evidence="8" key="1">
    <citation type="submission" date="2021-01" db="EMBL/GenBank/DDBJ databases">
        <authorList>
            <person name="Corre E."/>
            <person name="Pelletier E."/>
            <person name="Niang G."/>
            <person name="Scheremetjew M."/>
            <person name="Finn R."/>
            <person name="Kale V."/>
            <person name="Holt S."/>
            <person name="Cochrane G."/>
            <person name="Meng A."/>
            <person name="Brown T."/>
            <person name="Cohen L."/>
        </authorList>
    </citation>
    <scope>NUCLEOTIDE SEQUENCE</scope>
    <source>
        <strain evidence="8">PLY182g</strain>
    </source>
</reference>
<evidence type="ECO:0000256" key="2">
    <source>
        <dbReference type="ARBA" id="ARBA00006665"/>
    </source>
</evidence>
<comment type="subcellular location">
    <subcellularLocation>
        <location evidence="1">Membrane</location>
        <topology evidence="1">Multi-pass membrane protein</topology>
    </subcellularLocation>
</comment>
<feature type="transmembrane region" description="Helical" evidence="7">
    <location>
        <begin position="333"/>
        <end position="353"/>
    </location>
</feature>
<dbReference type="PANTHER" id="PTHR10383">
    <property type="entry name" value="SERINE INCORPORATOR"/>
    <property type="match status" value="1"/>
</dbReference>
<evidence type="ECO:0000256" key="5">
    <source>
        <dbReference type="ARBA" id="ARBA00023136"/>
    </source>
</evidence>
<dbReference type="PANTHER" id="PTHR10383:SF9">
    <property type="entry name" value="SERINE INCORPORATOR, ISOFORM F"/>
    <property type="match status" value="1"/>
</dbReference>
<organism evidence="8">
    <name type="scientific">Coccolithus braarudii</name>
    <dbReference type="NCBI Taxonomy" id="221442"/>
    <lineage>
        <taxon>Eukaryota</taxon>
        <taxon>Haptista</taxon>
        <taxon>Haptophyta</taxon>
        <taxon>Prymnesiophyceae</taxon>
        <taxon>Coccolithales</taxon>
        <taxon>Coccolithaceae</taxon>
        <taxon>Coccolithus</taxon>
    </lineage>
</organism>
<feature type="transmembrane region" description="Helical" evidence="7">
    <location>
        <begin position="446"/>
        <end position="465"/>
    </location>
</feature>
<feature type="region of interest" description="Disordered" evidence="6">
    <location>
        <begin position="364"/>
        <end position="386"/>
    </location>
</feature>
<dbReference type="GO" id="GO:0016020">
    <property type="term" value="C:membrane"/>
    <property type="evidence" value="ECO:0007669"/>
    <property type="project" value="UniProtKB-SubCell"/>
</dbReference>
<sequence>MGAIISAPISMVATCAGSICGSCCAGIACNACGCTCMLPAKLTSVIYIVLISLTVIAALLFEFDGGDIVIGGKTNETASVSLTDQMKNAISSGATTAPQSFWNDRFWCKERYPHGWIICCEDVCGGVYSVYRFSFVLTLFFGFFALLTSVPSRFAARAHRGYWIGKIFLLIGLLVSTLFIDNEILETYREIARYASFLFLLLQILLIIDFAYTWNETWLSYDEEADDDRCCGWKAAILVSSAILYLGSITAWVLLFVYFGVSGCPAQQTVISLTIVLSLFLTAISCSKYAPHGTLLTSASVTAYSTFLAYSALASHPDEECNPMSSSGEETSGLVVGLIVAAVSMASTAYNAAGSKQQVLGKEQGADLDKPLDGTGTRSDGETEEEEVGTESWWYFHCMMIACSLYMAMLLTDWTAQPATHNGIPVTMDTVGSWSVGLPSFWVKLASQWVALVLYGWTLLAPFCLRESRDFGIEFDF</sequence>
<dbReference type="InterPro" id="IPR005016">
    <property type="entry name" value="TDE1/TMS"/>
</dbReference>
<dbReference type="EMBL" id="HBEY01048994">
    <property type="protein sequence ID" value="CAD8620134.1"/>
    <property type="molecule type" value="Transcribed_RNA"/>
</dbReference>
<feature type="transmembrane region" description="Helical" evidence="7">
    <location>
        <begin position="131"/>
        <end position="150"/>
    </location>
</feature>
<comment type="similarity">
    <text evidence="2">Belongs to the TDE1 family.</text>
</comment>
<accession>A0A7S0LTB4</accession>